<keyword evidence="25" id="KW-1185">Reference proteome</keyword>
<evidence type="ECO:0000256" key="12">
    <source>
        <dbReference type="ARBA" id="ARBA00022984"/>
    </source>
</evidence>
<comment type="similarity">
    <text evidence="4">In the N-terminal section; belongs to the glycosyltransferase 51 family.</text>
</comment>
<comment type="subcellular location">
    <subcellularLocation>
        <location evidence="1">Membrane</location>
    </subcellularLocation>
</comment>
<sequence>MHNKTQPTTRTWTHVQLTLFLLTIGLTLTIGLGAALYLFISLDIPAIGSLKHYQPATTSIIYDSAQQPITHVSKENRTLVPLSAMPELLPQAFVSAEDSRFYQHSGVDTWSIIRALIHNIRSGERGQGGSTITQQVARALLLTPEKTYTRKIKEAILAYRIDNALSKEEILHIYLNQIYLGSGAYGVEAAAQIYFDKRVQDLNLAEVALLAGLPQAPSRYSPFRNFKLAKNRQLYVLNRMAEEGYITPTAAKKAYEKTLLWNPAKEGPLENNYFIEYVKAYVESKYGSEALLTGGLRIYTTLDQNLQKAANMAIKRGTAKWAIRQSKNADTLPQAALISMEVKTGYVRAMVGGTDFDKSQFNRATQARRQPGSAFKPFIYAAGLENGMTPATMIVDEPIHFRGATAMQYWEPKNYNNKFEGPTTFRNALVHSRNIPTIKILQQIGATKTIDLARRLGISSPLVKDLSLALGTSGVSPLELTRAYAAFANSGRMPQAVFIEKIVDSHGKVLEEQHSSFSDALDPRVAYQMTHIMEAVISDGTARGISSFGAPAAGKTGTTDQNVDAWFVGYTPDLTTCVWIGHDQNISLGRMETGGLAAAPIWLDFMNQAKATYPPTGGFPLPPGIVMLPLDNATGKPGIAGGAGVSMEAFREDIPAWPQEPPPPPASELPIP</sequence>
<evidence type="ECO:0000256" key="7">
    <source>
        <dbReference type="ARBA" id="ARBA00022676"/>
    </source>
</evidence>
<dbReference type="Pfam" id="PF00912">
    <property type="entry name" value="Transgly"/>
    <property type="match status" value="1"/>
</dbReference>
<dbReference type="GO" id="GO:0006508">
    <property type="term" value="P:proteolysis"/>
    <property type="evidence" value="ECO:0007669"/>
    <property type="project" value="UniProtKB-KW"/>
</dbReference>
<gene>
    <name evidence="24" type="ORF">OLX77_08620</name>
</gene>
<dbReference type="NCBIfam" id="TIGR02074">
    <property type="entry name" value="PBP_1a_fam"/>
    <property type="match status" value="1"/>
</dbReference>
<evidence type="ECO:0000256" key="21">
    <source>
        <dbReference type="SAM" id="Phobius"/>
    </source>
</evidence>
<dbReference type="GO" id="GO:0071555">
    <property type="term" value="P:cell wall organization"/>
    <property type="evidence" value="ECO:0007669"/>
    <property type="project" value="UniProtKB-KW"/>
</dbReference>
<keyword evidence="16" id="KW-0961">Cell wall biogenesis/degradation</keyword>
<evidence type="ECO:0000256" key="8">
    <source>
        <dbReference type="ARBA" id="ARBA00022679"/>
    </source>
</evidence>
<comment type="similarity">
    <text evidence="3">In the C-terminal section; belongs to the transpeptidase family.</text>
</comment>
<evidence type="ECO:0000256" key="11">
    <source>
        <dbReference type="ARBA" id="ARBA00022960"/>
    </source>
</evidence>
<dbReference type="Gene3D" id="3.40.710.10">
    <property type="entry name" value="DD-peptidase/beta-lactamase superfamily"/>
    <property type="match status" value="1"/>
</dbReference>
<keyword evidence="14 21" id="KW-0472">Membrane</keyword>
<dbReference type="AlphaFoldDB" id="A0A9X4MGJ1"/>
<comment type="caution">
    <text evidence="24">The sequence shown here is derived from an EMBL/GenBank/DDBJ whole genome shotgun (WGS) entry which is preliminary data.</text>
</comment>
<evidence type="ECO:0000256" key="14">
    <source>
        <dbReference type="ARBA" id="ARBA00023136"/>
    </source>
</evidence>
<dbReference type="InterPro" id="IPR050396">
    <property type="entry name" value="Glycosyltr_51/Transpeptidase"/>
</dbReference>
<feature type="transmembrane region" description="Helical" evidence="21">
    <location>
        <begin position="20"/>
        <end position="40"/>
    </location>
</feature>
<evidence type="ECO:0000256" key="18">
    <source>
        <dbReference type="ARBA" id="ARBA00049902"/>
    </source>
</evidence>
<keyword evidence="15" id="KW-0511">Multifunctional enzyme</keyword>
<keyword evidence="8" id="KW-0808">Transferase</keyword>
<keyword evidence="10" id="KW-0378">Hydrolase</keyword>
<feature type="region of interest" description="Disordered" evidence="20">
    <location>
        <begin position="650"/>
        <end position="672"/>
    </location>
</feature>
<evidence type="ECO:0000256" key="1">
    <source>
        <dbReference type="ARBA" id="ARBA00004370"/>
    </source>
</evidence>
<dbReference type="GO" id="GO:0008360">
    <property type="term" value="P:regulation of cell shape"/>
    <property type="evidence" value="ECO:0007669"/>
    <property type="project" value="UniProtKB-KW"/>
</dbReference>
<dbReference type="GO" id="GO:0008658">
    <property type="term" value="F:penicillin binding"/>
    <property type="evidence" value="ECO:0007669"/>
    <property type="project" value="InterPro"/>
</dbReference>
<name>A0A9X4MGJ1_9BACT</name>
<dbReference type="InterPro" id="IPR036950">
    <property type="entry name" value="PBP_transglycosylase"/>
</dbReference>
<dbReference type="GO" id="GO:0030288">
    <property type="term" value="C:outer membrane-bounded periplasmic space"/>
    <property type="evidence" value="ECO:0007669"/>
    <property type="project" value="TreeGrafter"/>
</dbReference>
<dbReference type="EMBL" id="JAPHEH010000001">
    <property type="protein sequence ID" value="MDG4476217.1"/>
    <property type="molecule type" value="Genomic_DNA"/>
</dbReference>
<comment type="pathway">
    <text evidence="19">Glycan biosynthesis.</text>
</comment>
<keyword evidence="7" id="KW-0328">Glycosyltransferase</keyword>
<dbReference type="SUPFAM" id="SSF56601">
    <property type="entry name" value="beta-lactamase/transpeptidase-like"/>
    <property type="match status" value="1"/>
</dbReference>
<dbReference type="FunFam" id="1.10.3810.10:FF:000003">
    <property type="entry name" value="Penicillin-binding protein 1a"/>
    <property type="match status" value="1"/>
</dbReference>
<keyword evidence="12" id="KW-0573">Peptidoglycan synthesis</keyword>
<comment type="pathway">
    <text evidence="2">Cell wall biogenesis; peptidoglycan biosynthesis.</text>
</comment>
<dbReference type="PANTHER" id="PTHR32282">
    <property type="entry name" value="BINDING PROTEIN TRANSPEPTIDASE, PUTATIVE-RELATED"/>
    <property type="match status" value="1"/>
</dbReference>
<evidence type="ECO:0000256" key="17">
    <source>
        <dbReference type="ARBA" id="ARBA00044770"/>
    </source>
</evidence>
<evidence type="ECO:0000256" key="5">
    <source>
        <dbReference type="ARBA" id="ARBA00022645"/>
    </source>
</evidence>
<dbReference type="InterPro" id="IPR001264">
    <property type="entry name" value="Glyco_trans_51"/>
</dbReference>
<keyword evidence="13 21" id="KW-1133">Transmembrane helix</keyword>
<keyword evidence="11" id="KW-0133">Cell shape</keyword>
<evidence type="ECO:0000256" key="10">
    <source>
        <dbReference type="ARBA" id="ARBA00022801"/>
    </source>
</evidence>
<keyword evidence="9 21" id="KW-0812">Transmembrane</keyword>
<dbReference type="InterPro" id="IPR001460">
    <property type="entry name" value="PCN-bd_Tpept"/>
</dbReference>
<keyword evidence="6" id="KW-0645">Protease</keyword>
<evidence type="ECO:0000313" key="25">
    <source>
        <dbReference type="Proteomes" id="UP001154240"/>
    </source>
</evidence>
<evidence type="ECO:0000256" key="2">
    <source>
        <dbReference type="ARBA" id="ARBA00004752"/>
    </source>
</evidence>
<evidence type="ECO:0000259" key="23">
    <source>
        <dbReference type="Pfam" id="PF00912"/>
    </source>
</evidence>
<dbReference type="SUPFAM" id="SSF53955">
    <property type="entry name" value="Lysozyme-like"/>
    <property type="match status" value="1"/>
</dbReference>
<evidence type="ECO:0000256" key="19">
    <source>
        <dbReference type="ARBA" id="ARBA00060592"/>
    </source>
</evidence>
<evidence type="ECO:0000256" key="13">
    <source>
        <dbReference type="ARBA" id="ARBA00022989"/>
    </source>
</evidence>
<feature type="domain" description="Glycosyl transferase family 51" evidence="23">
    <location>
        <begin position="67"/>
        <end position="240"/>
    </location>
</feature>
<evidence type="ECO:0000259" key="22">
    <source>
        <dbReference type="Pfam" id="PF00905"/>
    </source>
</evidence>
<accession>A0A9X4MGJ1</accession>
<comment type="catalytic activity">
    <reaction evidence="18">
        <text>[GlcNAc-(1-&gt;4)-Mur2Ac(oyl-L-Ala-gamma-D-Glu-L-Lys-D-Ala-D-Ala)](n)-di-trans,octa-cis-undecaprenyl diphosphate + beta-D-GlcNAc-(1-&gt;4)-Mur2Ac(oyl-L-Ala-gamma-D-Glu-L-Lys-D-Ala-D-Ala)-di-trans,octa-cis-undecaprenyl diphosphate = [GlcNAc-(1-&gt;4)-Mur2Ac(oyl-L-Ala-gamma-D-Glu-L-Lys-D-Ala-D-Ala)](n+1)-di-trans,octa-cis-undecaprenyl diphosphate + di-trans,octa-cis-undecaprenyl diphosphate + H(+)</text>
        <dbReference type="Rhea" id="RHEA:23708"/>
        <dbReference type="Rhea" id="RHEA-COMP:9602"/>
        <dbReference type="Rhea" id="RHEA-COMP:9603"/>
        <dbReference type="ChEBI" id="CHEBI:15378"/>
        <dbReference type="ChEBI" id="CHEBI:58405"/>
        <dbReference type="ChEBI" id="CHEBI:60033"/>
        <dbReference type="ChEBI" id="CHEBI:78435"/>
        <dbReference type="EC" id="2.4.99.28"/>
    </reaction>
</comment>
<evidence type="ECO:0000313" key="24">
    <source>
        <dbReference type="EMBL" id="MDG4476217.1"/>
    </source>
</evidence>
<keyword evidence="5" id="KW-0121">Carboxypeptidase</keyword>
<evidence type="ECO:0000256" key="9">
    <source>
        <dbReference type="ARBA" id="ARBA00022692"/>
    </source>
</evidence>
<feature type="domain" description="Penicillin-binding protein transpeptidase" evidence="22">
    <location>
        <begin position="339"/>
        <end position="605"/>
    </location>
</feature>
<reference evidence="24" key="1">
    <citation type="journal article" date="2022" name="bioRxiv">
        <title>Thiovibrio frasassiensisgen. nov., sp. nov., an autotrophic, elemental sulfur disproportionating bacterium isolated from sulfidic karst sediment, and proposal of Thiovibrionaceae fam. nov.</title>
        <authorList>
            <person name="Aronson H."/>
            <person name="Thomas C."/>
            <person name="Bhattacharyya M."/>
            <person name="Eckstein S."/>
            <person name="Jensen S."/>
            <person name="Barco R."/>
            <person name="Macalady J."/>
            <person name="Amend J."/>
        </authorList>
    </citation>
    <scope>NUCLEOTIDE SEQUENCE</scope>
    <source>
        <strain evidence="24">RS19-109</strain>
    </source>
</reference>
<dbReference type="InterPro" id="IPR012338">
    <property type="entry name" value="Beta-lactam/transpept-like"/>
</dbReference>
<dbReference type="InterPro" id="IPR023346">
    <property type="entry name" value="Lysozyme-like_dom_sf"/>
</dbReference>
<dbReference type="Proteomes" id="UP001154240">
    <property type="component" value="Unassembled WGS sequence"/>
</dbReference>
<evidence type="ECO:0000256" key="6">
    <source>
        <dbReference type="ARBA" id="ARBA00022670"/>
    </source>
</evidence>
<organism evidence="24 25">
    <name type="scientific">Thiovibrio frasassiensis</name>
    <dbReference type="NCBI Taxonomy" id="2984131"/>
    <lineage>
        <taxon>Bacteria</taxon>
        <taxon>Pseudomonadati</taxon>
        <taxon>Thermodesulfobacteriota</taxon>
        <taxon>Desulfobulbia</taxon>
        <taxon>Desulfobulbales</taxon>
        <taxon>Thiovibrionaceae</taxon>
        <taxon>Thiovibrio</taxon>
    </lineage>
</organism>
<protein>
    <recommendedName>
        <fullName evidence="17">peptidoglycan glycosyltransferase</fullName>
        <ecNumber evidence="17">2.4.99.28</ecNumber>
    </recommendedName>
</protein>
<reference evidence="24" key="2">
    <citation type="submission" date="2022-10" db="EMBL/GenBank/DDBJ databases">
        <authorList>
            <person name="Aronson H.S."/>
        </authorList>
    </citation>
    <scope>NUCLEOTIDE SEQUENCE</scope>
    <source>
        <strain evidence="24">RS19-109</strain>
    </source>
</reference>
<dbReference type="RefSeq" id="WP_307633187.1">
    <property type="nucleotide sequence ID" value="NZ_JAPHEH010000001.1"/>
</dbReference>
<dbReference type="EC" id="2.4.99.28" evidence="17"/>
<dbReference type="GO" id="GO:0016020">
    <property type="term" value="C:membrane"/>
    <property type="evidence" value="ECO:0007669"/>
    <property type="project" value="UniProtKB-SubCell"/>
</dbReference>
<evidence type="ECO:0000256" key="3">
    <source>
        <dbReference type="ARBA" id="ARBA00007090"/>
    </source>
</evidence>
<dbReference type="GO" id="GO:0008955">
    <property type="term" value="F:peptidoglycan glycosyltransferase activity"/>
    <property type="evidence" value="ECO:0007669"/>
    <property type="project" value="UniProtKB-EC"/>
</dbReference>
<proteinExistence type="inferred from homology"/>
<dbReference type="PANTHER" id="PTHR32282:SF27">
    <property type="entry name" value="PENICILLIN-BINDING PROTEIN 1A"/>
    <property type="match status" value="1"/>
</dbReference>
<dbReference type="Pfam" id="PF00905">
    <property type="entry name" value="Transpeptidase"/>
    <property type="match status" value="1"/>
</dbReference>
<evidence type="ECO:0000256" key="16">
    <source>
        <dbReference type="ARBA" id="ARBA00023316"/>
    </source>
</evidence>
<evidence type="ECO:0000256" key="20">
    <source>
        <dbReference type="SAM" id="MobiDB-lite"/>
    </source>
</evidence>
<dbReference type="GO" id="GO:0009252">
    <property type="term" value="P:peptidoglycan biosynthetic process"/>
    <property type="evidence" value="ECO:0007669"/>
    <property type="project" value="UniProtKB-KW"/>
</dbReference>
<evidence type="ECO:0000256" key="15">
    <source>
        <dbReference type="ARBA" id="ARBA00023268"/>
    </source>
</evidence>
<dbReference type="GO" id="GO:0004180">
    <property type="term" value="F:carboxypeptidase activity"/>
    <property type="evidence" value="ECO:0007669"/>
    <property type="project" value="UniProtKB-KW"/>
</dbReference>
<dbReference type="Gene3D" id="1.10.3810.10">
    <property type="entry name" value="Biosynthetic peptidoglycan transglycosylase-like"/>
    <property type="match status" value="1"/>
</dbReference>
<evidence type="ECO:0000256" key="4">
    <source>
        <dbReference type="ARBA" id="ARBA00007739"/>
    </source>
</evidence>
<feature type="compositionally biased region" description="Pro residues" evidence="20">
    <location>
        <begin position="658"/>
        <end position="672"/>
    </location>
</feature>